<dbReference type="WBParaSite" id="PS1159_v2.g2920.t1">
    <property type="protein sequence ID" value="PS1159_v2.g2920.t1"/>
    <property type="gene ID" value="PS1159_v2.g2920"/>
</dbReference>
<organism evidence="1 2">
    <name type="scientific">Panagrolaimus sp. PS1159</name>
    <dbReference type="NCBI Taxonomy" id="55785"/>
    <lineage>
        <taxon>Eukaryota</taxon>
        <taxon>Metazoa</taxon>
        <taxon>Ecdysozoa</taxon>
        <taxon>Nematoda</taxon>
        <taxon>Chromadorea</taxon>
        <taxon>Rhabditida</taxon>
        <taxon>Tylenchina</taxon>
        <taxon>Panagrolaimomorpha</taxon>
        <taxon>Panagrolaimoidea</taxon>
        <taxon>Panagrolaimidae</taxon>
        <taxon>Panagrolaimus</taxon>
    </lineage>
</organism>
<sequence>MKPKRPSKKAKIEEPCKYQWWKDEELKNSALKIYVDTEEQPKENHPLLKIPPITDDFEVPIENCKRLFRKNPAYHEVLTSMYSLDDSDRKFCEIENINKFQLKRFFTHGSRSVHDFFFRPNQLFMVGIDCETFSKLFKRYENVLESFAEKNSFKSLELIPHHDQIPHMSEEVIPETQMSDEETPEYMCFAPPKQKTPVRNKDKLFRSSYAAALKMSHEAHLFHAHAVDLVASATEDLNFAQKVSEQHKLRFDDDVICLGTLDPPDDGCVNDKDVDDIECKLSAINALADVLADIDADSDSDLDLNSDNEFMEAPKASDDLVKLIKEQAATINAFAIPGLSAIRSAKLSPECQAKVEAK</sequence>
<dbReference type="Proteomes" id="UP000887580">
    <property type="component" value="Unplaced"/>
</dbReference>
<name>A0AC35GA52_9BILA</name>
<evidence type="ECO:0000313" key="1">
    <source>
        <dbReference type="Proteomes" id="UP000887580"/>
    </source>
</evidence>
<accession>A0AC35GA52</accession>
<reference evidence="2" key="1">
    <citation type="submission" date="2022-11" db="UniProtKB">
        <authorList>
            <consortium name="WormBaseParasite"/>
        </authorList>
    </citation>
    <scope>IDENTIFICATION</scope>
</reference>
<evidence type="ECO:0000313" key="2">
    <source>
        <dbReference type="WBParaSite" id="PS1159_v2.g2920.t1"/>
    </source>
</evidence>
<proteinExistence type="predicted"/>
<protein>
    <submittedName>
        <fullName evidence="2">Uncharacterized protein</fullName>
    </submittedName>
</protein>